<organism evidence="8 9">
    <name type="scientific">Venturia nashicola</name>
    <dbReference type="NCBI Taxonomy" id="86259"/>
    <lineage>
        <taxon>Eukaryota</taxon>
        <taxon>Fungi</taxon>
        <taxon>Dikarya</taxon>
        <taxon>Ascomycota</taxon>
        <taxon>Pezizomycotina</taxon>
        <taxon>Dothideomycetes</taxon>
        <taxon>Pleosporomycetidae</taxon>
        <taxon>Venturiales</taxon>
        <taxon>Venturiaceae</taxon>
        <taxon>Venturia</taxon>
    </lineage>
</organism>
<gene>
    <name evidence="8" type="ORF">E6O75_ATG02218</name>
</gene>
<comment type="pathway">
    <text evidence="1">Protein modification; protein ubiquitination.</text>
</comment>
<dbReference type="Gene3D" id="1.20.120.1750">
    <property type="match status" value="1"/>
</dbReference>
<evidence type="ECO:0000256" key="6">
    <source>
        <dbReference type="SAM" id="MobiDB-lite"/>
    </source>
</evidence>
<dbReference type="SUPFAM" id="SSF57850">
    <property type="entry name" value="RING/U-box"/>
    <property type="match status" value="1"/>
</dbReference>
<dbReference type="GO" id="GO:0043161">
    <property type="term" value="P:proteasome-mediated ubiquitin-dependent protein catabolic process"/>
    <property type="evidence" value="ECO:0007669"/>
    <property type="project" value="TreeGrafter"/>
</dbReference>
<evidence type="ECO:0000256" key="3">
    <source>
        <dbReference type="ARBA" id="ARBA00022771"/>
    </source>
</evidence>
<proteinExistence type="predicted"/>
<dbReference type="CDD" id="cd20336">
    <property type="entry name" value="Rcat_RBR"/>
    <property type="match status" value="1"/>
</dbReference>
<feature type="domain" description="IBR" evidence="7">
    <location>
        <begin position="167"/>
        <end position="219"/>
    </location>
</feature>
<evidence type="ECO:0000256" key="1">
    <source>
        <dbReference type="ARBA" id="ARBA00004906"/>
    </source>
</evidence>
<keyword evidence="4" id="KW-0833">Ubl conjugation pathway</keyword>
<evidence type="ECO:0000259" key="7">
    <source>
        <dbReference type="Pfam" id="PF01485"/>
    </source>
</evidence>
<evidence type="ECO:0000256" key="5">
    <source>
        <dbReference type="ARBA" id="ARBA00022833"/>
    </source>
</evidence>
<dbReference type="GO" id="GO:0097039">
    <property type="term" value="P:protein linear polyubiquitination"/>
    <property type="evidence" value="ECO:0007669"/>
    <property type="project" value="TreeGrafter"/>
</dbReference>
<feature type="region of interest" description="Disordered" evidence="6">
    <location>
        <begin position="347"/>
        <end position="380"/>
    </location>
</feature>
<keyword evidence="3" id="KW-0863">Zinc-finger</keyword>
<evidence type="ECO:0000256" key="4">
    <source>
        <dbReference type="ARBA" id="ARBA00022786"/>
    </source>
</evidence>
<keyword evidence="9" id="KW-1185">Reference proteome</keyword>
<evidence type="ECO:0000256" key="2">
    <source>
        <dbReference type="ARBA" id="ARBA00022723"/>
    </source>
</evidence>
<protein>
    <recommendedName>
        <fullName evidence="7">IBR domain-containing protein</fullName>
    </recommendedName>
</protein>
<comment type="caution">
    <text evidence="8">The sequence shown here is derived from an EMBL/GenBank/DDBJ whole genome shotgun (WGS) entry which is preliminary data.</text>
</comment>
<dbReference type="InterPro" id="IPR002867">
    <property type="entry name" value="IBR_dom"/>
</dbReference>
<keyword evidence="5" id="KW-0862">Zinc</keyword>
<feature type="compositionally biased region" description="Acidic residues" evidence="6">
    <location>
        <begin position="360"/>
        <end position="372"/>
    </location>
</feature>
<dbReference type="STRING" id="86259.A0A4Z1PLV2"/>
<evidence type="ECO:0000313" key="8">
    <source>
        <dbReference type="EMBL" id="TID23044.1"/>
    </source>
</evidence>
<dbReference type="PANTHER" id="PTHR22770:SF13">
    <property type="entry name" value="RING-TYPE DOMAIN-CONTAINING PROTEIN"/>
    <property type="match status" value="1"/>
</dbReference>
<reference evidence="8 9" key="1">
    <citation type="submission" date="2019-04" db="EMBL/GenBank/DDBJ databases">
        <title>High contiguity whole genome sequence and gene annotation resource for two Venturia nashicola isolates.</title>
        <authorList>
            <person name="Prokchorchik M."/>
            <person name="Won K."/>
            <person name="Lee Y."/>
            <person name="Choi E.D."/>
            <person name="Segonzac C."/>
            <person name="Sohn K.H."/>
        </authorList>
    </citation>
    <scope>NUCLEOTIDE SEQUENCE [LARGE SCALE GENOMIC DNA]</scope>
    <source>
        <strain evidence="8 9">PRI2</strain>
    </source>
</reference>
<keyword evidence="2" id="KW-0479">Metal-binding</keyword>
<evidence type="ECO:0000313" key="9">
    <source>
        <dbReference type="Proteomes" id="UP000298493"/>
    </source>
</evidence>
<name>A0A4Z1PLV2_9PEZI</name>
<dbReference type="Proteomes" id="UP000298493">
    <property type="component" value="Unassembled WGS sequence"/>
</dbReference>
<dbReference type="EMBL" id="SNSC02000007">
    <property type="protein sequence ID" value="TID23044.1"/>
    <property type="molecule type" value="Genomic_DNA"/>
</dbReference>
<dbReference type="GO" id="GO:0000151">
    <property type="term" value="C:ubiquitin ligase complex"/>
    <property type="evidence" value="ECO:0007669"/>
    <property type="project" value="TreeGrafter"/>
</dbReference>
<dbReference type="GO" id="GO:0004842">
    <property type="term" value="F:ubiquitin-protein transferase activity"/>
    <property type="evidence" value="ECO:0007669"/>
    <property type="project" value="TreeGrafter"/>
</dbReference>
<dbReference type="Pfam" id="PF01485">
    <property type="entry name" value="IBR"/>
    <property type="match status" value="1"/>
</dbReference>
<dbReference type="GO" id="GO:0043130">
    <property type="term" value="F:ubiquitin binding"/>
    <property type="evidence" value="ECO:0007669"/>
    <property type="project" value="TreeGrafter"/>
</dbReference>
<dbReference type="PANTHER" id="PTHR22770">
    <property type="entry name" value="UBIQUITIN CONJUGATING ENZYME 7 INTERACTING PROTEIN-RELATED"/>
    <property type="match status" value="1"/>
</dbReference>
<dbReference type="InterPro" id="IPR051628">
    <property type="entry name" value="LUBAC_E3_Ligases"/>
</dbReference>
<dbReference type="AlphaFoldDB" id="A0A4Z1PLV2"/>
<accession>A0A4Z1PLV2</accession>
<sequence length="441" mass="50128">MSNGTPVQPLDPGLAGFRAQKEECVLCNDKVSLREFEALPCGRHYVCREGCLPQYFENAMEMQSLYPPKCCYLRIEIADYQHVLKGDLVAQYLEKTHEYQTDPRLRRYCSKDDTFLPPKSYEDHNERQITVARCKTCAQSTCIVCTQLVQPQGTNIPSYAHDCKPKKVETNKEYSKDNRFKGCPFCGRLGILQDACNHITCSCGGEWCFICLEPLDNSHDHNGCEEYGDPEYDGEGYDSRGFHRDTGFDRQGYTRAGYNIRGLNRQGGRMHGFADRVPGPEESEEDRWEREWLEAEQLGQTVFELFVTQAFARFDGQPEDRARFRAWILENDMVLPEDQHLLAGVLAPNQPGALPHQADDSDSDDEESDDENFPPSGPLQVQRSCQHEFAYRPGTIRCAVCTLPTEGVYADCPTCNVRTCLDCSRDFLGNVELNWPVDEGV</sequence>
<dbReference type="GO" id="GO:0008270">
    <property type="term" value="F:zinc ion binding"/>
    <property type="evidence" value="ECO:0007669"/>
    <property type="project" value="UniProtKB-KW"/>
</dbReference>